<dbReference type="Proteomes" id="UP000092124">
    <property type="component" value="Unassembled WGS sequence"/>
</dbReference>
<feature type="non-terminal residue" evidence="4">
    <location>
        <position position="197"/>
    </location>
</feature>
<dbReference type="OrthoDB" id="9822616at2759"/>
<evidence type="ECO:0000259" key="3">
    <source>
        <dbReference type="PROSITE" id="PS51019"/>
    </source>
</evidence>
<evidence type="ECO:0000313" key="5">
    <source>
        <dbReference type="Proteomes" id="UP000092124"/>
    </source>
</evidence>
<dbReference type="AlphaFoldDB" id="A0A1A6HII4"/>
<evidence type="ECO:0000256" key="1">
    <source>
        <dbReference type="SAM" id="MobiDB-lite"/>
    </source>
</evidence>
<organism evidence="4 5">
    <name type="scientific">Neotoma lepida</name>
    <name type="common">Desert woodrat</name>
    <dbReference type="NCBI Taxonomy" id="56216"/>
    <lineage>
        <taxon>Eukaryota</taxon>
        <taxon>Metazoa</taxon>
        <taxon>Chordata</taxon>
        <taxon>Craniata</taxon>
        <taxon>Vertebrata</taxon>
        <taxon>Euteleostomi</taxon>
        <taxon>Mammalia</taxon>
        <taxon>Eutheria</taxon>
        <taxon>Euarchontoglires</taxon>
        <taxon>Glires</taxon>
        <taxon>Rodentia</taxon>
        <taxon>Myomorpha</taxon>
        <taxon>Muroidea</taxon>
        <taxon>Cricetidae</taxon>
        <taxon>Neotominae</taxon>
        <taxon>Neotoma</taxon>
    </lineage>
</organism>
<comment type="caution">
    <text evidence="4">The sequence shown here is derived from an EMBL/GenBank/DDBJ whole genome shotgun (WGS) entry which is preliminary data.</text>
</comment>
<sequence length="197" mass="22259">MLGYKPHLSAHQPFPSSCALTRDGMLTEYSGLVQSIAVLTVAFLSLTVTLSAAPPSYFRGFTLIALKENREGDKEEDHAGTFQEEEEEEKEEEVKGEEEQEDEEQEEEGEEQEEQRRREEQEEQEQEEEERGPNPSYPPPPPPSSTSEVGQAQIIDEEETQFMSNCPVAVTESTPRRRTRIQVFWIAPPTGTGCVIL</sequence>
<dbReference type="STRING" id="56216.A0A1A6HII4"/>
<feature type="domain" description="Reelin" evidence="3">
    <location>
        <begin position="1"/>
        <end position="197"/>
    </location>
</feature>
<dbReference type="EMBL" id="LZPO01027573">
    <property type="protein sequence ID" value="OBS78044.1"/>
    <property type="molecule type" value="Genomic_DNA"/>
</dbReference>
<protein>
    <recommendedName>
        <fullName evidence="3">Reelin domain-containing protein</fullName>
    </recommendedName>
</protein>
<dbReference type="InterPro" id="IPR042307">
    <property type="entry name" value="Reeler_sf"/>
</dbReference>
<accession>A0A1A6HII4</accession>
<feature type="compositionally biased region" description="Pro residues" evidence="1">
    <location>
        <begin position="135"/>
        <end position="144"/>
    </location>
</feature>
<dbReference type="PROSITE" id="PS51019">
    <property type="entry name" value="REELIN"/>
    <property type="match status" value="1"/>
</dbReference>
<keyword evidence="2" id="KW-1133">Transmembrane helix</keyword>
<feature type="region of interest" description="Disordered" evidence="1">
    <location>
        <begin position="70"/>
        <end position="161"/>
    </location>
</feature>
<keyword evidence="5" id="KW-1185">Reference proteome</keyword>
<evidence type="ECO:0000313" key="4">
    <source>
        <dbReference type="EMBL" id="OBS78044.1"/>
    </source>
</evidence>
<reference evidence="4 5" key="1">
    <citation type="submission" date="2016-06" db="EMBL/GenBank/DDBJ databases">
        <title>The Draft Genome Sequence and Annotation of the Desert Woodrat Neotoma lepida.</title>
        <authorList>
            <person name="Campbell M."/>
            <person name="Oakeson K.F."/>
            <person name="Yandell M."/>
            <person name="Halpert J.R."/>
            <person name="Dearing D."/>
        </authorList>
    </citation>
    <scope>NUCLEOTIDE SEQUENCE [LARGE SCALE GENOMIC DNA]</scope>
    <source>
        <strain evidence="4">417</strain>
        <tissue evidence="4">Liver</tissue>
    </source>
</reference>
<feature type="transmembrane region" description="Helical" evidence="2">
    <location>
        <begin position="32"/>
        <end position="53"/>
    </location>
</feature>
<keyword evidence="2" id="KW-0812">Transmembrane</keyword>
<feature type="compositionally biased region" description="Acidic residues" evidence="1">
    <location>
        <begin position="83"/>
        <end position="113"/>
    </location>
</feature>
<dbReference type="Pfam" id="PF02014">
    <property type="entry name" value="Reeler"/>
    <property type="match status" value="1"/>
</dbReference>
<dbReference type="Gene3D" id="2.60.40.4060">
    <property type="entry name" value="Reeler domain"/>
    <property type="match status" value="2"/>
</dbReference>
<evidence type="ECO:0000256" key="2">
    <source>
        <dbReference type="SAM" id="Phobius"/>
    </source>
</evidence>
<name>A0A1A6HII4_NEOLE</name>
<feature type="compositionally biased region" description="Basic and acidic residues" evidence="1">
    <location>
        <begin position="70"/>
        <end position="79"/>
    </location>
</feature>
<gene>
    <name evidence="4" type="ORF">A6R68_19567</name>
</gene>
<keyword evidence="2" id="KW-0472">Membrane</keyword>
<dbReference type="InterPro" id="IPR002861">
    <property type="entry name" value="Reeler_dom"/>
</dbReference>
<feature type="compositionally biased region" description="Acidic residues" evidence="1">
    <location>
        <begin position="121"/>
        <end position="130"/>
    </location>
</feature>
<proteinExistence type="predicted"/>